<dbReference type="EMBL" id="CP066817">
    <property type="protein sequence ID" value="QQM61628.1"/>
    <property type="molecule type" value="Genomic_DNA"/>
</dbReference>
<evidence type="ECO:0000313" key="2">
    <source>
        <dbReference type="EMBL" id="KZU03820.1"/>
    </source>
</evidence>
<dbReference type="Proteomes" id="UP000094892">
    <property type="component" value="Unassembled WGS sequence"/>
</dbReference>
<dbReference type="Proteomes" id="UP000076989">
    <property type="component" value="Unassembled WGS sequence"/>
</dbReference>
<evidence type="ECO:0000313" key="7">
    <source>
        <dbReference type="Proteomes" id="UP000076989"/>
    </source>
</evidence>
<dbReference type="CDD" id="cd02588">
    <property type="entry name" value="HAD_L2-DEX"/>
    <property type="match status" value="1"/>
</dbReference>
<reference evidence="6 7" key="1">
    <citation type="submission" date="2016-03" db="EMBL/GenBank/DDBJ databases">
        <title>Comparative genomics of 54 Lactobacillus plantarum strains reveals genomic uncoupling from niche constraints.</title>
        <authorList>
            <person name="Martino M.E."/>
        </authorList>
    </citation>
    <scope>NUCLEOTIDE SEQUENCE [LARGE SCALE GENOMIC DNA]</scope>
    <source>
        <strain evidence="3 6">NAB2</strain>
        <strain evidence="2 7">Nizo2260</strain>
    </source>
</reference>
<sequence>MTKKYLTFDCYGTLINTEPLYQWVANLGLAVGLDPLTVRKAYATYEDDPASVNPYLDYSTLVRADLKHLDRLFEQRHFFESHYVECLEVQRHLLPYADVIPTLTAWQQLGYQLIIMSNSSWDIMPANIAALKVPFTAVVTAEDVQAYKPALAFFETVQERFKLTADNHWHIARGYESDVVPASAMQWPMIWINRDQRQPTSSERPTHMVTDLAAAKQWVN</sequence>
<reference evidence="4 8" key="2">
    <citation type="submission" date="2016-08" db="EMBL/GenBank/DDBJ databases">
        <title>Genome sequencing of Lactobacillus plantarum JSA22, isolated from fermented soybean paste.</title>
        <authorList>
            <person name="Choi H.S."/>
        </authorList>
    </citation>
    <scope>NUCLEOTIDE SEQUENCE [LARGE SCALE GENOMIC DNA]</scope>
    <source>
        <strain evidence="4 8">JSA22</strain>
    </source>
</reference>
<dbReference type="InterPro" id="IPR023214">
    <property type="entry name" value="HAD_sf"/>
</dbReference>
<dbReference type="PANTHER" id="PTHR43316:SF9">
    <property type="entry name" value="ACID DEHALOGENASE, PUTATIVE (AFU_ORTHOLOGUE AFUA_6G14460)-RELATED"/>
    <property type="match status" value="1"/>
</dbReference>
<protein>
    <submittedName>
        <fullName evidence="4">(S)-2-haloacid dehalogenase</fullName>
        <ecNumber evidence="4">3.8.1.2</ecNumber>
    </submittedName>
    <submittedName>
        <fullName evidence="5">HAD family hydrolase</fullName>
    </submittedName>
    <submittedName>
        <fullName evidence="2">HAD superfamily hydrolase</fullName>
    </submittedName>
</protein>
<dbReference type="InterPro" id="IPR006439">
    <property type="entry name" value="HAD-SF_hydro_IA"/>
</dbReference>
<organism evidence="4 8">
    <name type="scientific">Lactiplantibacillus plantarum</name>
    <name type="common">Lactobacillus plantarum</name>
    <dbReference type="NCBI Taxonomy" id="1590"/>
    <lineage>
        <taxon>Bacteria</taxon>
        <taxon>Bacillati</taxon>
        <taxon>Bacillota</taxon>
        <taxon>Bacilli</taxon>
        <taxon>Lactobacillales</taxon>
        <taxon>Lactobacillaceae</taxon>
        <taxon>Lactiplantibacillus</taxon>
    </lineage>
</organism>
<evidence type="ECO:0000313" key="8">
    <source>
        <dbReference type="Proteomes" id="UP000094892"/>
    </source>
</evidence>
<dbReference type="GO" id="GO:0018784">
    <property type="term" value="F:(S)-2-haloacid dehalogenase activity"/>
    <property type="evidence" value="ECO:0007669"/>
    <property type="project" value="UniProtKB-EC"/>
</dbReference>
<evidence type="ECO:0000313" key="5">
    <source>
        <dbReference type="EMBL" id="QQM61628.1"/>
    </source>
</evidence>
<keyword evidence="1 4" id="KW-0378">Hydrolase</keyword>
<evidence type="ECO:0000313" key="3">
    <source>
        <dbReference type="EMBL" id="KZV04502.1"/>
    </source>
</evidence>
<dbReference type="SFLD" id="SFLDG01129">
    <property type="entry name" value="C1.5:_HAD__Beta-PGM__Phosphata"/>
    <property type="match status" value="1"/>
</dbReference>
<dbReference type="EMBL" id="LUXO01000021">
    <property type="protein sequence ID" value="KZV04502.1"/>
    <property type="molecule type" value="Genomic_DNA"/>
</dbReference>
<dbReference type="OMA" id="FESWEDR"/>
<dbReference type="EMBL" id="MCOL01000001">
    <property type="protein sequence ID" value="ODO62553.1"/>
    <property type="molecule type" value="Genomic_DNA"/>
</dbReference>
<proteinExistence type="predicted"/>
<accession>A0A0M4RAY0</accession>
<dbReference type="GeneID" id="77216039"/>
<evidence type="ECO:0000313" key="6">
    <source>
        <dbReference type="Proteomes" id="UP000076872"/>
    </source>
</evidence>
<evidence type="ECO:0000313" key="4">
    <source>
        <dbReference type="EMBL" id="ODO62553.1"/>
    </source>
</evidence>
<dbReference type="Proteomes" id="UP000076872">
    <property type="component" value="Unassembled WGS sequence"/>
</dbReference>
<dbReference type="InterPro" id="IPR051540">
    <property type="entry name" value="S-2-haloacid_dehalogenase"/>
</dbReference>
<dbReference type="Proteomes" id="UP000595466">
    <property type="component" value="Chromosome"/>
</dbReference>
<dbReference type="EMBL" id="LUWI01000022">
    <property type="protein sequence ID" value="KZU03820.1"/>
    <property type="molecule type" value="Genomic_DNA"/>
</dbReference>
<dbReference type="RefSeq" id="WP_003644813.1">
    <property type="nucleotide sequence ID" value="NZ_AP028145.1"/>
</dbReference>
<dbReference type="SUPFAM" id="SSF56784">
    <property type="entry name" value="HAD-like"/>
    <property type="match status" value="1"/>
</dbReference>
<gene>
    <name evidence="5" type="ORF">JH395_03450</name>
    <name evidence="4" type="ORF">LPJSA22_02571</name>
    <name evidence="3" type="ORF">NAB2_0911</name>
    <name evidence="2" type="ORF">Nizo2260_2060</name>
</gene>
<evidence type="ECO:0000313" key="9">
    <source>
        <dbReference type="Proteomes" id="UP000595466"/>
    </source>
</evidence>
<dbReference type="SFLD" id="SFLDS00003">
    <property type="entry name" value="Haloacid_Dehalogenase"/>
    <property type="match status" value="1"/>
</dbReference>
<dbReference type="InterPro" id="IPR036412">
    <property type="entry name" value="HAD-like_sf"/>
</dbReference>
<dbReference type="SMR" id="A0A0M4RAY0"/>
<dbReference type="PRINTS" id="PR00413">
    <property type="entry name" value="HADHALOGNASE"/>
</dbReference>
<dbReference type="Gene3D" id="1.10.150.750">
    <property type="match status" value="1"/>
</dbReference>
<dbReference type="PATRIC" id="fig|1590.153.peg.1660"/>
<dbReference type="Gene3D" id="3.40.50.1000">
    <property type="entry name" value="HAD superfamily/HAD-like"/>
    <property type="match status" value="1"/>
</dbReference>
<dbReference type="EC" id="3.8.1.2" evidence="4"/>
<dbReference type="InterPro" id="IPR006328">
    <property type="entry name" value="2-HAD"/>
</dbReference>
<dbReference type="AlphaFoldDB" id="A0A0M4RAY0"/>
<reference evidence="5 9" key="3">
    <citation type="submission" date="2020-12" db="EMBL/GenBank/DDBJ databases">
        <title>Whole genome sequencing of Lactobacillus plantarum PC518.</title>
        <authorList>
            <person name="Guo Q."/>
        </authorList>
    </citation>
    <scope>NUCLEOTIDE SEQUENCE [LARGE SCALE GENOMIC DNA]</scope>
    <source>
        <strain evidence="5 9">PC518</strain>
    </source>
</reference>
<dbReference type="PANTHER" id="PTHR43316">
    <property type="entry name" value="HYDROLASE, HALOACID DELAHOGENASE-RELATED"/>
    <property type="match status" value="1"/>
</dbReference>
<dbReference type="Pfam" id="PF00702">
    <property type="entry name" value="Hydrolase"/>
    <property type="match status" value="1"/>
</dbReference>
<evidence type="ECO:0000256" key="1">
    <source>
        <dbReference type="ARBA" id="ARBA00022801"/>
    </source>
</evidence>
<name>A0A0M4RAY0_LACPN</name>